<evidence type="ECO:0000313" key="2">
    <source>
        <dbReference type="EMBL" id="RDE24886.1"/>
    </source>
</evidence>
<proteinExistence type="predicted"/>
<evidence type="ECO:0000313" key="3">
    <source>
        <dbReference type="Proteomes" id="UP000253769"/>
    </source>
</evidence>
<protein>
    <submittedName>
        <fullName evidence="2">Uncharacterized protein</fullName>
    </submittedName>
</protein>
<sequence>MARLLLLSGNGAAILGVLICALAGLFRLSGNHYLPGGVEAFSAFTFGTGLMVFACLAKLELLYCRCLPGTDGVDS</sequence>
<dbReference type="RefSeq" id="WP_114694477.1">
    <property type="nucleotide sequence ID" value="NZ_QQOH01000001.1"/>
</dbReference>
<evidence type="ECO:0000256" key="1">
    <source>
        <dbReference type="SAM" id="Phobius"/>
    </source>
</evidence>
<feature type="transmembrane region" description="Helical" evidence="1">
    <location>
        <begin position="40"/>
        <end position="59"/>
    </location>
</feature>
<keyword evidence="3" id="KW-1185">Reference proteome</keyword>
<accession>A0A369WWG7</accession>
<reference evidence="2 3" key="1">
    <citation type="submission" date="2018-07" db="EMBL/GenBank/DDBJ databases">
        <title>Motiliproteus coralliicola sp. nov., a bacterium isolated from Coral.</title>
        <authorList>
            <person name="Wang G."/>
        </authorList>
    </citation>
    <scope>NUCLEOTIDE SEQUENCE [LARGE SCALE GENOMIC DNA]</scope>
    <source>
        <strain evidence="2 3">C34</strain>
    </source>
</reference>
<feature type="transmembrane region" description="Helical" evidence="1">
    <location>
        <begin position="7"/>
        <end position="28"/>
    </location>
</feature>
<name>A0A369WWG7_9GAMM</name>
<keyword evidence="1" id="KW-0812">Transmembrane</keyword>
<dbReference type="EMBL" id="QQOH01000001">
    <property type="protein sequence ID" value="RDE24886.1"/>
    <property type="molecule type" value="Genomic_DNA"/>
</dbReference>
<gene>
    <name evidence="2" type="ORF">DV711_04700</name>
</gene>
<dbReference type="Proteomes" id="UP000253769">
    <property type="component" value="Unassembled WGS sequence"/>
</dbReference>
<keyword evidence="1" id="KW-0472">Membrane</keyword>
<keyword evidence="1" id="KW-1133">Transmembrane helix</keyword>
<comment type="caution">
    <text evidence="2">The sequence shown here is derived from an EMBL/GenBank/DDBJ whole genome shotgun (WGS) entry which is preliminary data.</text>
</comment>
<dbReference type="AlphaFoldDB" id="A0A369WWG7"/>
<organism evidence="2 3">
    <name type="scientific">Motiliproteus coralliicola</name>
    <dbReference type="NCBI Taxonomy" id="2283196"/>
    <lineage>
        <taxon>Bacteria</taxon>
        <taxon>Pseudomonadati</taxon>
        <taxon>Pseudomonadota</taxon>
        <taxon>Gammaproteobacteria</taxon>
        <taxon>Oceanospirillales</taxon>
        <taxon>Oceanospirillaceae</taxon>
        <taxon>Motiliproteus</taxon>
    </lineage>
</organism>
<dbReference type="OrthoDB" id="5772775at2"/>